<dbReference type="PANTHER" id="PTHR34001">
    <property type="entry name" value="BLL7405 PROTEIN"/>
    <property type="match status" value="1"/>
</dbReference>
<dbReference type="InterPro" id="IPR051692">
    <property type="entry name" value="OMP-like"/>
</dbReference>
<dbReference type="SUPFAM" id="SSF56925">
    <property type="entry name" value="OMPA-like"/>
    <property type="match status" value="1"/>
</dbReference>
<feature type="domain" description="Outer membrane protein beta-barrel" evidence="5">
    <location>
        <begin position="8"/>
        <end position="252"/>
    </location>
</feature>
<feature type="chain" id="PRO_5001869582" description="Outer membrane protein beta-barrel domain-containing protein" evidence="4">
    <location>
        <begin position="21"/>
        <end position="252"/>
    </location>
</feature>
<evidence type="ECO:0000256" key="4">
    <source>
        <dbReference type="SAM" id="SignalP"/>
    </source>
</evidence>
<accession>A0A091B932</accession>
<dbReference type="Proteomes" id="UP000029392">
    <property type="component" value="Unassembled WGS sequence"/>
</dbReference>
<keyword evidence="3" id="KW-0472">Membrane</keyword>
<evidence type="ECO:0000313" key="7">
    <source>
        <dbReference type="Proteomes" id="UP000029392"/>
    </source>
</evidence>
<comment type="caution">
    <text evidence="6">The sequence shown here is derived from an EMBL/GenBank/DDBJ whole genome shotgun (WGS) entry which is preliminary data.</text>
</comment>
<dbReference type="PATRIC" id="fig|1384054.3.peg.1654"/>
<name>A0A091B932_9GAMM</name>
<dbReference type="InterPro" id="IPR011250">
    <property type="entry name" value="OMP/PagP_B-barrel"/>
</dbReference>
<dbReference type="GO" id="GO:0016020">
    <property type="term" value="C:membrane"/>
    <property type="evidence" value="ECO:0007669"/>
    <property type="project" value="UniProtKB-SubCell"/>
</dbReference>
<dbReference type="eggNOG" id="COG3637">
    <property type="taxonomic scope" value="Bacteria"/>
</dbReference>
<evidence type="ECO:0000256" key="3">
    <source>
        <dbReference type="ARBA" id="ARBA00023136"/>
    </source>
</evidence>
<gene>
    <name evidence="6" type="ORF">N790_07945</name>
</gene>
<dbReference type="STRING" id="1384054.N790_07945"/>
<dbReference type="AlphaFoldDB" id="A0A091B932"/>
<dbReference type="OrthoDB" id="268975at2"/>
<dbReference type="PANTHER" id="PTHR34001:SF3">
    <property type="entry name" value="BLL7405 PROTEIN"/>
    <property type="match status" value="1"/>
</dbReference>
<sequence length="252" mass="26966">MHKRLSLLIALSLAAPAALAANGDWTGWYAGVHAGQGDSDAEADTTLGGAWSSESQALRDEVAAGLSPGLDASGSVYGVQFGYNHQFSSGFVLGAELDWSKLGIDESRSTGLTPTTTFPSLSYDYGNAIELDDKLALKGRIGWASGSHLFSLSVGWVQVDAQAFAGIVSNGNYLKAGSRSETLEGTEIGVAYEYDFGNQWSLRGEWLMADVDPLRFDTGYLPGSSFTSPAYSESVRQEADFETLRLALNYRF</sequence>
<dbReference type="Gene3D" id="2.40.160.20">
    <property type="match status" value="1"/>
</dbReference>
<evidence type="ECO:0000259" key="5">
    <source>
        <dbReference type="Pfam" id="PF13505"/>
    </source>
</evidence>
<organism evidence="6 7">
    <name type="scientific">Arenimonas malthae CC-JY-1</name>
    <dbReference type="NCBI Taxonomy" id="1384054"/>
    <lineage>
        <taxon>Bacteria</taxon>
        <taxon>Pseudomonadati</taxon>
        <taxon>Pseudomonadota</taxon>
        <taxon>Gammaproteobacteria</taxon>
        <taxon>Lysobacterales</taxon>
        <taxon>Lysobacteraceae</taxon>
        <taxon>Arenimonas</taxon>
    </lineage>
</organism>
<protein>
    <recommendedName>
        <fullName evidence="5">Outer membrane protein beta-barrel domain-containing protein</fullName>
    </recommendedName>
</protein>
<dbReference type="RefSeq" id="WP_043803448.1">
    <property type="nucleotide sequence ID" value="NZ_AVCH01000162.1"/>
</dbReference>
<dbReference type="EMBL" id="AVCH01000162">
    <property type="protein sequence ID" value="KFN47349.1"/>
    <property type="molecule type" value="Genomic_DNA"/>
</dbReference>
<comment type="subcellular location">
    <subcellularLocation>
        <location evidence="1">Membrane</location>
    </subcellularLocation>
</comment>
<reference evidence="6 7" key="1">
    <citation type="submission" date="2013-09" db="EMBL/GenBank/DDBJ databases">
        <title>Genome sequencing of Arenimonas malthae.</title>
        <authorList>
            <person name="Chen F."/>
            <person name="Wang G."/>
        </authorList>
    </citation>
    <scope>NUCLEOTIDE SEQUENCE [LARGE SCALE GENOMIC DNA]</scope>
    <source>
        <strain evidence="6 7">CC-JY-1</strain>
    </source>
</reference>
<evidence type="ECO:0000256" key="2">
    <source>
        <dbReference type="ARBA" id="ARBA00022729"/>
    </source>
</evidence>
<feature type="signal peptide" evidence="4">
    <location>
        <begin position="1"/>
        <end position="20"/>
    </location>
</feature>
<keyword evidence="2 4" id="KW-0732">Signal</keyword>
<evidence type="ECO:0000256" key="1">
    <source>
        <dbReference type="ARBA" id="ARBA00004370"/>
    </source>
</evidence>
<dbReference type="InterPro" id="IPR027385">
    <property type="entry name" value="Beta-barrel_OMP"/>
</dbReference>
<evidence type="ECO:0000313" key="6">
    <source>
        <dbReference type="EMBL" id="KFN47349.1"/>
    </source>
</evidence>
<dbReference type="Pfam" id="PF13505">
    <property type="entry name" value="OMP_b-brl"/>
    <property type="match status" value="1"/>
</dbReference>
<keyword evidence="7" id="KW-1185">Reference proteome</keyword>
<proteinExistence type="predicted"/>